<dbReference type="HAMAP" id="MF_01884">
    <property type="entry name" value="Rho"/>
    <property type="match status" value="1"/>
</dbReference>
<dbReference type="InterPro" id="IPR003593">
    <property type="entry name" value="AAA+_ATPase"/>
</dbReference>
<comment type="caution">
    <text evidence="14">The sequence shown here is derived from an EMBL/GenBank/DDBJ whole genome shotgun (WGS) entry which is preliminary data.</text>
</comment>
<keyword evidence="3 9" id="KW-0378">Hydrolase</keyword>
<sequence>MSDTTDLMGVADTTVDTSAPAAGAAAPKRRRSGTGLEGMVLAELQQVASGLGIRGTARMRKSQLIEVIKEAQAAGGAAKAADTAPAAEAKPKRRATSKARTGETAEAPAAEKPAVPAQIEIPGQPAAGDDAPAGERRRRRATAPSGSPETASAATATTVVAEPKAEPKTEAAPAAQAEAKAETATAVSAPEAGEGRSRRDRRERGDRQRDRRERGKGEEQGQQGGDRQGRQDRQDRQDRQQQGGGRGQGQQQRDAGPQDDFDDEGGRRGRRGRYRDRRGRRGRDEFGAGEPQVAEDDVLIPVAGILDILDNYAFIRTSGYLPGPNDVYVSLAQVRKNGLRKGDHVTGAVRQPKEGERREKFNALVRLDSVNGMAPESGRGRPEFNKLTPLYPQDRLRLETDPGVLTTRIIDLVSPIGKGQRGLIVAPPKTGKTMIMQAIANAITHNNPECHLMVVLVDERPEEVTDMQRSVKGEVISSTFDRPAEDHTTVAELAIERAKRLVELGHDVVVLLDSITRLGRAYNLAAPASGRILSGGVDSTALYPPKRFFGAARNIEDGGSLTILATALVETGSRMDEVIFEEFKGTGNMELKLDRKLADKRIFPAVDVDPSGTRKEEILLNSEELNIVWKLRRVLHALDSQQAIELLLDKMKQTKSNAEFLMQIAKTTPGAANND</sequence>
<dbReference type="NCBIfam" id="TIGR00767">
    <property type="entry name" value="rho"/>
    <property type="match status" value="1"/>
</dbReference>
<feature type="region of interest" description="Disordered" evidence="12">
    <location>
        <begin position="74"/>
        <end position="289"/>
    </location>
</feature>
<feature type="compositionally biased region" description="Basic and acidic residues" evidence="12">
    <location>
        <begin position="193"/>
        <end position="219"/>
    </location>
</feature>
<dbReference type="EMBL" id="JAJAUY010000001">
    <property type="protein sequence ID" value="MCB5177813.1"/>
    <property type="molecule type" value="Genomic_DNA"/>
</dbReference>
<dbReference type="SUPFAM" id="SSF52540">
    <property type="entry name" value="P-loop containing nucleoside triphosphate hydrolases"/>
    <property type="match status" value="1"/>
</dbReference>
<feature type="compositionally biased region" description="Low complexity" evidence="12">
    <location>
        <begin position="74"/>
        <end position="88"/>
    </location>
</feature>
<keyword evidence="6 9" id="KW-0694">RNA-binding</keyword>
<dbReference type="InterPro" id="IPR036269">
    <property type="entry name" value="Rho_N_sf"/>
</dbReference>
<dbReference type="InterPro" id="IPR011112">
    <property type="entry name" value="Rho-like_N"/>
</dbReference>
<evidence type="ECO:0000256" key="9">
    <source>
        <dbReference type="HAMAP-Rule" id="MF_01884"/>
    </source>
</evidence>
<dbReference type="Pfam" id="PF07497">
    <property type="entry name" value="Rho_RNA_bind"/>
    <property type="match status" value="1"/>
</dbReference>
<keyword evidence="2 9" id="KW-0547">Nucleotide-binding</keyword>
<feature type="domain" description="Rho RNA-BD" evidence="13">
    <location>
        <begin position="299"/>
        <end position="374"/>
    </location>
</feature>
<dbReference type="RefSeq" id="WP_226724218.1">
    <property type="nucleotide sequence ID" value="NZ_JAJAUY010000001.1"/>
</dbReference>
<comment type="function">
    <text evidence="9">Facilitates transcription termination by a mechanism that involves Rho binding to the nascent RNA, activation of Rho's RNA-dependent ATPase activity, and release of the mRNA from the DNA template.</text>
</comment>
<dbReference type="InterPro" id="IPR041703">
    <property type="entry name" value="Rho_factor_ATP-bd"/>
</dbReference>
<evidence type="ECO:0000256" key="12">
    <source>
        <dbReference type="SAM" id="MobiDB-lite"/>
    </source>
</evidence>
<dbReference type="Pfam" id="PF00006">
    <property type="entry name" value="ATP-synt_ab"/>
    <property type="match status" value="1"/>
</dbReference>
<evidence type="ECO:0000256" key="7">
    <source>
        <dbReference type="ARBA" id="ARBA00023015"/>
    </source>
</evidence>
<evidence type="ECO:0000256" key="2">
    <source>
        <dbReference type="ARBA" id="ARBA00022741"/>
    </source>
</evidence>
<dbReference type="SMART" id="SM00959">
    <property type="entry name" value="Rho_N"/>
    <property type="match status" value="1"/>
</dbReference>
<dbReference type="Proteomes" id="UP001199054">
    <property type="component" value="Unassembled WGS sequence"/>
</dbReference>
<dbReference type="SMART" id="SM00382">
    <property type="entry name" value="AAA"/>
    <property type="match status" value="1"/>
</dbReference>
<dbReference type="InterPro" id="IPR004665">
    <property type="entry name" value="Term_rho"/>
</dbReference>
<dbReference type="CDD" id="cd04459">
    <property type="entry name" value="Rho_CSD"/>
    <property type="match status" value="1"/>
</dbReference>
<comment type="caution">
    <text evidence="9">Lacks conserved residue(s) required for the propagation of feature annotation.</text>
</comment>
<keyword evidence="4 9" id="KW-0347">Helicase</keyword>
<dbReference type="NCBIfam" id="NF006886">
    <property type="entry name" value="PRK09376.1"/>
    <property type="match status" value="1"/>
</dbReference>
<evidence type="ECO:0000313" key="15">
    <source>
        <dbReference type="Proteomes" id="UP001199054"/>
    </source>
</evidence>
<keyword evidence="5 9" id="KW-0067">ATP-binding</keyword>
<reference evidence="14 15" key="1">
    <citation type="submission" date="2021-10" db="EMBL/GenBank/DDBJ databases">
        <title>Streptomyces sp. strain SMC 277, a novel streptomycete isolated from soil.</title>
        <authorList>
            <person name="Chanama M."/>
        </authorList>
    </citation>
    <scope>NUCLEOTIDE SEQUENCE [LARGE SCALE GENOMIC DNA]</scope>
    <source>
        <strain evidence="14 15">SMC 277</strain>
    </source>
</reference>
<dbReference type="PANTHER" id="PTHR46425:SF1">
    <property type="entry name" value="TRANSCRIPTION TERMINATION FACTOR RHO"/>
    <property type="match status" value="1"/>
</dbReference>
<dbReference type="InterPro" id="IPR000194">
    <property type="entry name" value="ATPase_F1/V1/A1_a/bsu_nucl-bd"/>
</dbReference>
<gene>
    <name evidence="9 14" type="primary">rho</name>
    <name evidence="14" type="ORF">LG632_00180</name>
</gene>
<dbReference type="InterPro" id="IPR011129">
    <property type="entry name" value="CSD"/>
</dbReference>
<dbReference type="PANTHER" id="PTHR46425">
    <property type="entry name" value="TRANSCRIPTION TERMINATION FACTOR RHO"/>
    <property type="match status" value="1"/>
</dbReference>
<evidence type="ECO:0000256" key="11">
    <source>
        <dbReference type="PROSITE-ProRule" id="PRU01203"/>
    </source>
</evidence>
<name>A0ABS8AZN3_9ACTN</name>
<evidence type="ECO:0000256" key="3">
    <source>
        <dbReference type="ARBA" id="ARBA00022801"/>
    </source>
</evidence>
<evidence type="ECO:0000256" key="10">
    <source>
        <dbReference type="NCBIfam" id="TIGR00767"/>
    </source>
</evidence>
<feature type="compositionally biased region" description="Basic residues" evidence="12">
    <location>
        <begin position="268"/>
        <end position="281"/>
    </location>
</feature>
<dbReference type="EC" id="3.6.4.-" evidence="9 10"/>
<feature type="binding site" evidence="9">
    <location>
        <begin position="417"/>
        <end position="422"/>
    </location>
    <ligand>
        <name>ATP</name>
        <dbReference type="ChEBI" id="CHEBI:30616"/>
    </ligand>
</feature>
<keyword evidence="15" id="KW-1185">Reference proteome</keyword>
<dbReference type="Gene3D" id="3.40.50.300">
    <property type="entry name" value="P-loop containing nucleotide triphosphate hydrolases"/>
    <property type="match status" value="1"/>
</dbReference>
<comment type="subunit">
    <text evidence="9">Homohexamer. The homohexamer assembles into an open ring structure.</text>
</comment>
<comment type="similarity">
    <text evidence="9 11">Belongs to the Rho family.</text>
</comment>
<feature type="binding site" evidence="9">
    <location>
        <begin position="429"/>
        <end position="434"/>
    </location>
    <ligand>
        <name>ATP</name>
        <dbReference type="ChEBI" id="CHEBI:30616"/>
    </ligand>
</feature>
<feature type="compositionally biased region" description="Low complexity" evidence="12">
    <location>
        <begin position="142"/>
        <end position="162"/>
    </location>
</feature>
<feature type="region of interest" description="Disordered" evidence="12">
    <location>
        <begin position="1"/>
        <end position="33"/>
    </location>
</feature>
<protein>
    <recommendedName>
        <fullName evidence="9 10">Transcription termination factor Rho</fullName>
        <ecNumber evidence="9 10">3.6.4.-</ecNumber>
    </recommendedName>
    <alternativeName>
        <fullName evidence="9">ATP-dependent helicase Rho</fullName>
    </alternativeName>
</protein>
<evidence type="ECO:0000256" key="5">
    <source>
        <dbReference type="ARBA" id="ARBA00022840"/>
    </source>
</evidence>
<keyword evidence="7 9" id="KW-0805">Transcription regulation</keyword>
<evidence type="ECO:0000259" key="13">
    <source>
        <dbReference type="PROSITE" id="PS51856"/>
    </source>
</evidence>
<dbReference type="InterPro" id="IPR012340">
    <property type="entry name" value="NA-bd_OB-fold"/>
</dbReference>
<feature type="binding site" evidence="9">
    <location>
        <position position="460"/>
    </location>
    <ligand>
        <name>ATP</name>
        <dbReference type="ChEBI" id="CHEBI:30616"/>
    </ligand>
</feature>
<dbReference type="Pfam" id="PF07498">
    <property type="entry name" value="Rho_N"/>
    <property type="match status" value="1"/>
</dbReference>
<feature type="compositionally biased region" description="Basic and acidic residues" evidence="12">
    <location>
        <begin position="227"/>
        <end position="239"/>
    </location>
</feature>
<keyword evidence="8 9" id="KW-0804">Transcription</keyword>
<evidence type="ECO:0000256" key="1">
    <source>
        <dbReference type="ARBA" id="ARBA00022472"/>
    </source>
</evidence>
<dbReference type="PROSITE" id="PS51856">
    <property type="entry name" value="RHO_RNA_BD"/>
    <property type="match status" value="1"/>
</dbReference>
<dbReference type="SUPFAM" id="SSF68912">
    <property type="entry name" value="Rho N-terminal domain-like"/>
    <property type="match status" value="1"/>
</dbReference>
<keyword evidence="1 9" id="KW-0806">Transcription termination</keyword>
<dbReference type="Gene3D" id="2.40.50.140">
    <property type="entry name" value="Nucleic acid-binding proteins"/>
    <property type="match status" value="1"/>
</dbReference>
<evidence type="ECO:0000256" key="8">
    <source>
        <dbReference type="ARBA" id="ARBA00023163"/>
    </source>
</evidence>
<evidence type="ECO:0000256" key="4">
    <source>
        <dbReference type="ARBA" id="ARBA00022806"/>
    </source>
</evidence>
<proteinExistence type="inferred from homology"/>
<organism evidence="14 15">
    <name type="scientific">Streptomyces antimicrobicus</name>
    <dbReference type="NCBI Taxonomy" id="2883108"/>
    <lineage>
        <taxon>Bacteria</taxon>
        <taxon>Bacillati</taxon>
        <taxon>Actinomycetota</taxon>
        <taxon>Actinomycetes</taxon>
        <taxon>Kitasatosporales</taxon>
        <taxon>Streptomycetaceae</taxon>
        <taxon>Streptomyces</taxon>
    </lineage>
</organism>
<accession>A0ABS8AZN3</accession>
<dbReference type="SMART" id="SM00357">
    <property type="entry name" value="CSP"/>
    <property type="match status" value="1"/>
</dbReference>
<evidence type="ECO:0000256" key="6">
    <source>
        <dbReference type="ARBA" id="ARBA00022884"/>
    </source>
</evidence>
<dbReference type="SUPFAM" id="SSF50249">
    <property type="entry name" value="Nucleic acid-binding proteins"/>
    <property type="match status" value="1"/>
</dbReference>
<feature type="compositionally biased region" description="Low complexity" evidence="12">
    <location>
        <begin position="170"/>
        <end position="186"/>
    </location>
</feature>
<dbReference type="CDD" id="cd01128">
    <property type="entry name" value="rho_factor_C"/>
    <property type="match status" value="1"/>
</dbReference>
<dbReference type="InterPro" id="IPR027417">
    <property type="entry name" value="P-loop_NTPase"/>
</dbReference>
<evidence type="ECO:0000313" key="14">
    <source>
        <dbReference type="EMBL" id="MCB5177813.1"/>
    </source>
</evidence>
<feature type="compositionally biased region" description="Low complexity" evidence="12">
    <location>
        <begin position="104"/>
        <end position="131"/>
    </location>
</feature>
<dbReference type="InterPro" id="IPR011113">
    <property type="entry name" value="Rho_RNA-bd"/>
</dbReference>